<dbReference type="Proteomes" id="UP000235786">
    <property type="component" value="Unassembled WGS sequence"/>
</dbReference>
<gene>
    <name evidence="1" type="ORF">L207DRAFT_603476</name>
</gene>
<evidence type="ECO:0000313" key="2">
    <source>
        <dbReference type="Proteomes" id="UP000235786"/>
    </source>
</evidence>
<evidence type="ECO:0000313" key="1">
    <source>
        <dbReference type="EMBL" id="PMD34521.1"/>
    </source>
</evidence>
<organism evidence="1 2">
    <name type="scientific">Hyaloscypha variabilis (strain UAMH 11265 / GT02V1 / F)</name>
    <name type="common">Meliniomyces variabilis</name>
    <dbReference type="NCBI Taxonomy" id="1149755"/>
    <lineage>
        <taxon>Eukaryota</taxon>
        <taxon>Fungi</taxon>
        <taxon>Dikarya</taxon>
        <taxon>Ascomycota</taxon>
        <taxon>Pezizomycotina</taxon>
        <taxon>Leotiomycetes</taxon>
        <taxon>Helotiales</taxon>
        <taxon>Hyaloscyphaceae</taxon>
        <taxon>Hyaloscypha</taxon>
        <taxon>Hyaloscypha variabilis</taxon>
    </lineage>
</organism>
<protein>
    <submittedName>
        <fullName evidence="1">Uncharacterized protein</fullName>
    </submittedName>
</protein>
<sequence>PSASPLSLLRIAPSQPALITISNPIIPLTSLINNNLNNRPRDTRLIYILLSSLGYIVY</sequence>
<proteinExistence type="predicted"/>
<reference evidence="1 2" key="1">
    <citation type="submission" date="2016-04" db="EMBL/GenBank/DDBJ databases">
        <title>A degradative enzymes factory behind the ericoid mycorrhizal symbiosis.</title>
        <authorList>
            <consortium name="DOE Joint Genome Institute"/>
            <person name="Martino E."/>
            <person name="Morin E."/>
            <person name="Grelet G."/>
            <person name="Kuo A."/>
            <person name="Kohler A."/>
            <person name="Daghino S."/>
            <person name="Barry K."/>
            <person name="Choi C."/>
            <person name="Cichocki N."/>
            <person name="Clum A."/>
            <person name="Copeland A."/>
            <person name="Hainaut M."/>
            <person name="Haridas S."/>
            <person name="Labutti K."/>
            <person name="Lindquist E."/>
            <person name="Lipzen A."/>
            <person name="Khouja H.-R."/>
            <person name="Murat C."/>
            <person name="Ohm R."/>
            <person name="Olson A."/>
            <person name="Spatafora J."/>
            <person name="Veneault-Fourrey C."/>
            <person name="Henrissat B."/>
            <person name="Grigoriev I."/>
            <person name="Martin F."/>
            <person name="Perotto S."/>
        </authorList>
    </citation>
    <scope>NUCLEOTIDE SEQUENCE [LARGE SCALE GENOMIC DNA]</scope>
    <source>
        <strain evidence="1 2">F</strain>
    </source>
</reference>
<dbReference type="EMBL" id="KZ613953">
    <property type="protein sequence ID" value="PMD34521.1"/>
    <property type="molecule type" value="Genomic_DNA"/>
</dbReference>
<accession>A0A2J6R7L4</accession>
<keyword evidence="2" id="KW-1185">Reference proteome</keyword>
<feature type="non-terminal residue" evidence="1">
    <location>
        <position position="1"/>
    </location>
</feature>
<dbReference type="AlphaFoldDB" id="A0A2J6R7L4"/>
<name>A0A2J6R7L4_HYAVF</name>